<dbReference type="CDD" id="cd06588">
    <property type="entry name" value="PhnB_like"/>
    <property type="match status" value="1"/>
</dbReference>
<proteinExistence type="predicted"/>
<dbReference type="PIRSF" id="PIRSF021700">
    <property type="entry name" value="3_dmu_93_MTrfase"/>
    <property type="match status" value="1"/>
</dbReference>
<dbReference type="SUPFAM" id="SSF54593">
    <property type="entry name" value="Glyoxalase/Bleomycin resistance protein/Dihydroxybiphenyl dioxygenase"/>
    <property type="match status" value="1"/>
</dbReference>
<dbReference type="InterPro" id="IPR029068">
    <property type="entry name" value="Glyas_Bleomycin-R_OHBP_Dase"/>
</dbReference>
<dbReference type="InterPro" id="IPR009725">
    <property type="entry name" value="3_dmu_93_MTrfase"/>
</dbReference>
<name>A0ABW3SY06_9CAUL</name>
<reference evidence="3" key="1">
    <citation type="journal article" date="2019" name="Int. J. Syst. Evol. Microbiol.">
        <title>The Global Catalogue of Microorganisms (GCM) 10K type strain sequencing project: providing services to taxonomists for standard genome sequencing and annotation.</title>
        <authorList>
            <consortium name="The Broad Institute Genomics Platform"/>
            <consortium name="The Broad Institute Genome Sequencing Center for Infectious Disease"/>
            <person name="Wu L."/>
            <person name="Ma J."/>
        </authorList>
    </citation>
    <scope>NUCLEOTIDE SEQUENCE [LARGE SCALE GENOMIC DNA]</scope>
    <source>
        <strain evidence="3">CCUG 55074</strain>
    </source>
</reference>
<dbReference type="InterPro" id="IPR028973">
    <property type="entry name" value="PhnB-like"/>
</dbReference>
<gene>
    <name evidence="2" type="ORF">ACFQ27_02600</name>
</gene>
<comment type="caution">
    <text evidence="2">The sequence shown here is derived from an EMBL/GenBank/DDBJ whole genome shotgun (WGS) entry which is preliminary data.</text>
</comment>
<dbReference type="Proteomes" id="UP001597216">
    <property type="component" value="Unassembled WGS sequence"/>
</dbReference>
<keyword evidence="3" id="KW-1185">Reference proteome</keyword>
<protein>
    <submittedName>
        <fullName evidence="2">VOC family protein</fullName>
    </submittedName>
</protein>
<evidence type="ECO:0000313" key="2">
    <source>
        <dbReference type="EMBL" id="MFD1189456.1"/>
    </source>
</evidence>
<organism evidence="2 3">
    <name type="scientific">Phenylobacterium conjunctum</name>
    <dbReference type="NCBI Taxonomy" id="1298959"/>
    <lineage>
        <taxon>Bacteria</taxon>
        <taxon>Pseudomonadati</taxon>
        <taxon>Pseudomonadota</taxon>
        <taxon>Alphaproteobacteria</taxon>
        <taxon>Caulobacterales</taxon>
        <taxon>Caulobacteraceae</taxon>
        <taxon>Phenylobacterium</taxon>
    </lineage>
</organism>
<accession>A0ABW3SY06</accession>
<sequence>MPKVTPFLWLESGALDAARFYVSLFPNSEVTGGEAAGPGGPPLTVSFKLDGVEFIALNGGPHFKLNEAFSMSVSCQDQAEVDRLWAALTADGGEPGRCGWLKDRFGVSWQIVPVQLHACLGHPDPVKAERARQAMFTMSKLDIAALEAAVAG</sequence>
<feature type="domain" description="PhnB-like" evidence="1">
    <location>
        <begin position="3"/>
        <end position="112"/>
    </location>
</feature>
<dbReference type="Pfam" id="PF06983">
    <property type="entry name" value="3-dmu-9_3-mt"/>
    <property type="match status" value="1"/>
</dbReference>
<dbReference type="EMBL" id="JBHTLQ010000004">
    <property type="protein sequence ID" value="MFD1189456.1"/>
    <property type="molecule type" value="Genomic_DNA"/>
</dbReference>
<dbReference type="PANTHER" id="PTHR33990:SF2">
    <property type="entry name" value="PHNB-LIKE DOMAIN-CONTAINING PROTEIN"/>
    <property type="match status" value="1"/>
</dbReference>
<dbReference type="RefSeq" id="WP_377352315.1">
    <property type="nucleotide sequence ID" value="NZ_JBHTLQ010000004.1"/>
</dbReference>
<evidence type="ECO:0000259" key="1">
    <source>
        <dbReference type="Pfam" id="PF06983"/>
    </source>
</evidence>
<dbReference type="Gene3D" id="3.10.180.10">
    <property type="entry name" value="2,3-Dihydroxybiphenyl 1,2-Dioxygenase, domain 1"/>
    <property type="match status" value="1"/>
</dbReference>
<evidence type="ECO:0000313" key="3">
    <source>
        <dbReference type="Proteomes" id="UP001597216"/>
    </source>
</evidence>
<dbReference type="PANTHER" id="PTHR33990">
    <property type="entry name" value="PROTEIN YJDN-RELATED"/>
    <property type="match status" value="1"/>
</dbReference>